<protein>
    <submittedName>
        <fullName evidence="1">Putative tick transposon</fullName>
    </submittedName>
</protein>
<feature type="non-terminal residue" evidence="1">
    <location>
        <position position="1"/>
    </location>
</feature>
<evidence type="ECO:0000313" key="1">
    <source>
        <dbReference type="EMBL" id="JAC92162.1"/>
    </source>
</evidence>
<proteinExistence type="evidence at transcript level"/>
<sequence length="225" mass="26562">RNKQVNITNAIFLNSTKIELVSAFKTLGIFFSETMSWDDHINFIISKLSSVAGLIYRNKHILPRRIKLLLYNSLFYSHINYGHLIWGTTTLTNLQKVFVLQKKILRSICNVSLEYPTDLLFSELGVMKIFDLYRYRLCLKYKIEQNMHIRHLEELSNLKRREYSYQTRIMLPWQVPFSRTDYGRQTIAHTLPTILNQLSTNHIELDNLSVGGLREMMISSRNDRD</sequence>
<dbReference type="AlphaFoldDB" id="A0A090X7N5"/>
<dbReference type="EMBL" id="GBIH01002548">
    <property type="protein sequence ID" value="JAC92162.1"/>
    <property type="molecule type" value="mRNA"/>
</dbReference>
<accession>A0A090X7N5</accession>
<reference evidence="1" key="1">
    <citation type="journal article" date="2015" name="PLoS Negl. Trop. Dis.">
        <title>Deep Sequencing Analysis of the Ixodes ricinus Haemocytome.</title>
        <authorList>
            <person name="Kotsyfakis M."/>
            <person name="Kopacek P."/>
            <person name="Franta Z."/>
            <person name="Pedra J.H."/>
            <person name="Ribeiro J.M."/>
        </authorList>
    </citation>
    <scope>NUCLEOTIDE SEQUENCE</scope>
</reference>
<name>A0A090X7N5_IXORI</name>
<organism evidence="1">
    <name type="scientific">Ixodes ricinus</name>
    <name type="common">Common tick</name>
    <name type="synonym">Acarus ricinus</name>
    <dbReference type="NCBI Taxonomy" id="34613"/>
    <lineage>
        <taxon>Eukaryota</taxon>
        <taxon>Metazoa</taxon>
        <taxon>Ecdysozoa</taxon>
        <taxon>Arthropoda</taxon>
        <taxon>Chelicerata</taxon>
        <taxon>Arachnida</taxon>
        <taxon>Acari</taxon>
        <taxon>Parasitiformes</taxon>
        <taxon>Ixodida</taxon>
        <taxon>Ixodoidea</taxon>
        <taxon>Ixodidae</taxon>
        <taxon>Ixodinae</taxon>
        <taxon>Ixodes</taxon>
    </lineage>
</organism>